<gene>
    <name evidence="4" type="ORF">JOC86_004378</name>
</gene>
<organism evidence="4 5">
    <name type="scientific">Rossellomorea pakistanensis</name>
    <dbReference type="NCBI Taxonomy" id="992288"/>
    <lineage>
        <taxon>Bacteria</taxon>
        <taxon>Bacillati</taxon>
        <taxon>Bacillota</taxon>
        <taxon>Bacilli</taxon>
        <taxon>Bacillales</taxon>
        <taxon>Bacillaceae</taxon>
        <taxon>Rossellomorea</taxon>
    </lineage>
</organism>
<dbReference type="SUPFAM" id="SSF55811">
    <property type="entry name" value="Nudix"/>
    <property type="match status" value="1"/>
</dbReference>
<sequence length="205" mass="23700">MEPKWLTYAKKLQAIAQAGLTYSKDPYDIERFEEIRNISVEIMNDYTGIGQEQIKEWFTNETGYPTPKIDVRGAIIKEEKILLVKEKADGKWALPGGWADMDCSLNENLIKEAIEEAGAQIKPKRIIAIWDRRNHNEPPMPYGCYKIFVECDFIAGEFERNTETSDARFFSIEELPPLSEGRNTKEQIQLCFDVSRKETHEALFD</sequence>
<dbReference type="InterPro" id="IPR015797">
    <property type="entry name" value="NUDIX_hydrolase-like_dom_sf"/>
</dbReference>
<dbReference type="InterPro" id="IPR000086">
    <property type="entry name" value="NUDIX_hydrolase_dom"/>
</dbReference>
<feature type="domain" description="Nudix hydrolase" evidence="3">
    <location>
        <begin position="66"/>
        <end position="192"/>
    </location>
</feature>
<dbReference type="Pfam" id="PF12535">
    <property type="entry name" value="Nudix_N"/>
    <property type="match status" value="1"/>
</dbReference>
<dbReference type="EMBL" id="JAFBDZ010000005">
    <property type="protein sequence ID" value="MBM7587804.1"/>
    <property type="molecule type" value="Genomic_DNA"/>
</dbReference>
<evidence type="ECO:0000313" key="5">
    <source>
        <dbReference type="Proteomes" id="UP001646157"/>
    </source>
</evidence>
<dbReference type="Gene3D" id="6.10.250.1120">
    <property type="match status" value="1"/>
</dbReference>
<dbReference type="RefSeq" id="WP_205174960.1">
    <property type="nucleotide sequence ID" value="NZ_JAFBDZ010000005.1"/>
</dbReference>
<dbReference type="Proteomes" id="UP001646157">
    <property type="component" value="Unassembled WGS sequence"/>
</dbReference>
<comment type="caution">
    <text evidence="4">The sequence shown here is derived from an EMBL/GenBank/DDBJ whole genome shotgun (WGS) entry which is preliminary data.</text>
</comment>
<dbReference type="InterPro" id="IPR059176">
    <property type="entry name" value="UDP-X_N"/>
</dbReference>
<dbReference type="PROSITE" id="PS51462">
    <property type="entry name" value="NUDIX"/>
    <property type="match status" value="1"/>
</dbReference>
<accession>A0ABS2NIZ0</accession>
<evidence type="ECO:0000313" key="4">
    <source>
        <dbReference type="EMBL" id="MBM7587804.1"/>
    </source>
</evidence>
<name>A0ABS2NIZ0_9BACI</name>
<dbReference type="Gene3D" id="3.90.79.10">
    <property type="entry name" value="Nucleoside Triphosphate Pyrophosphohydrolase"/>
    <property type="match status" value="1"/>
</dbReference>
<proteinExistence type="predicted"/>
<keyword evidence="2" id="KW-0378">Hydrolase</keyword>
<dbReference type="PANTHER" id="PTHR43046:SF16">
    <property type="entry name" value="ADP-RIBOSE PYROPHOSPHATASE YJHB-RELATED"/>
    <property type="match status" value="1"/>
</dbReference>
<keyword evidence="5" id="KW-1185">Reference proteome</keyword>
<evidence type="ECO:0000259" key="3">
    <source>
        <dbReference type="PROSITE" id="PS51462"/>
    </source>
</evidence>
<dbReference type="Pfam" id="PF00293">
    <property type="entry name" value="NUDIX"/>
    <property type="match status" value="1"/>
</dbReference>
<dbReference type="PANTHER" id="PTHR43046">
    <property type="entry name" value="GDP-MANNOSE MANNOSYL HYDROLASE"/>
    <property type="match status" value="1"/>
</dbReference>
<evidence type="ECO:0000256" key="1">
    <source>
        <dbReference type="ARBA" id="ARBA00001946"/>
    </source>
</evidence>
<protein>
    <submittedName>
        <fullName evidence="4">ADP-ribose pyrophosphatase YjhB (NUDIX family)</fullName>
    </submittedName>
</protein>
<evidence type="ECO:0000256" key="2">
    <source>
        <dbReference type="ARBA" id="ARBA00022801"/>
    </source>
</evidence>
<reference evidence="4 5" key="1">
    <citation type="submission" date="2021-01" db="EMBL/GenBank/DDBJ databases">
        <title>Genomic Encyclopedia of Type Strains, Phase IV (KMG-IV): sequencing the most valuable type-strain genomes for metagenomic binning, comparative biology and taxonomic classification.</title>
        <authorList>
            <person name="Goeker M."/>
        </authorList>
    </citation>
    <scope>NUCLEOTIDE SEQUENCE [LARGE SCALE GENOMIC DNA]</scope>
    <source>
        <strain evidence="4 5">DSM 24834</strain>
    </source>
</reference>
<comment type="cofactor">
    <cofactor evidence="1">
        <name>Mg(2+)</name>
        <dbReference type="ChEBI" id="CHEBI:18420"/>
    </cofactor>
</comment>